<evidence type="ECO:0000313" key="2">
    <source>
        <dbReference type="Proteomes" id="UP001221411"/>
    </source>
</evidence>
<sequence>MGVVEHERARRETNIGAVERGVRGEELLVRADDDRFARGAGRIRVSLATRVRHGLQTDARRLCEDLAYELGIRAEVDHRLLLLERVRPQVQEADSRLAGAGAHLHHVVTTGATCREGLERLDLRLPKLCVRRLAIERLEKLQEIGRIERPLAASAAVLLEVDHASLRRGSVLLPHYLRY</sequence>
<gene>
    <name evidence="1" type="ORF">POL67_52300</name>
</gene>
<proteinExistence type="predicted"/>
<accession>A0ABT5F7F2</accession>
<comment type="caution">
    <text evidence="1">The sequence shown here is derived from an EMBL/GenBank/DDBJ whole genome shotgun (WGS) entry which is preliminary data.</text>
</comment>
<dbReference type="Proteomes" id="UP001221411">
    <property type="component" value="Unassembled WGS sequence"/>
</dbReference>
<protein>
    <submittedName>
        <fullName evidence="1">Uncharacterized protein</fullName>
    </submittedName>
</protein>
<dbReference type="EMBL" id="JAQNDO010000001">
    <property type="protein sequence ID" value="MDC0750015.1"/>
    <property type="molecule type" value="Genomic_DNA"/>
</dbReference>
<name>A0ABT5F7F2_9BACT</name>
<keyword evidence="2" id="KW-1185">Reference proteome</keyword>
<organism evidence="1 2">
    <name type="scientific">Polyangium mundeleinium</name>
    <dbReference type="NCBI Taxonomy" id="2995306"/>
    <lineage>
        <taxon>Bacteria</taxon>
        <taxon>Pseudomonadati</taxon>
        <taxon>Myxococcota</taxon>
        <taxon>Polyangia</taxon>
        <taxon>Polyangiales</taxon>
        <taxon>Polyangiaceae</taxon>
        <taxon>Polyangium</taxon>
    </lineage>
</organism>
<reference evidence="1 2" key="1">
    <citation type="submission" date="2022-11" db="EMBL/GenBank/DDBJ databases">
        <title>Minimal conservation of predation-associated metabolite biosynthetic gene clusters underscores biosynthetic potential of Myxococcota including descriptions for ten novel species: Archangium lansinium sp. nov., Myxococcus landrumus sp. nov., Nannocystis bai.</title>
        <authorList>
            <person name="Ahearne A."/>
            <person name="Stevens C."/>
            <person name="Dowd S."/>
        </authorList>
    </citation>
    <scope>NUCLEOTIDE SEQUENCE [LARGE SCALE GENOMIC DNA]</scope>
    <source>
        <strain evidence="1 2">RJM3</strain>
    </source>
</reference>
<evidence type="ECO:0000313" key="1">
    <source>
        <dbReference type="EMBL" id="MDC0750015.1"/>
    </source>
</evidence>